<evidence type="ECO:0000256" key="1">
    <source>
        <dbReference type="SAM" id="Phobius"/>
    </source>
</evidence>
<accession>A0ABN7QWK3</accession>
<evidence type="ECO:0000313" key="2">
    <source>
        <dbReference type="EMBL" id="CAG4919498.1"/>
    </source>
</evidence>
<feature type="transmembrane region" description="Helical" evidence="1">
    <location>
        <begin position="73"/>
        <end position="93"/>
    </location>
</feature>
<proteinExistence type="predicted"/>
<sequence>MELTDWIVILAVALMAIAFFCLRAPTAWSLENRMRRLTGTRLLVQAAIALWLALLLVQRGVFSFDDVAGLRPAPHVVIACALILAAAACYWSVRGTRLLKPRQLFATPWR</sequence>
<comment type="caution">
    <text evidence="2">The sequence shown here is derived from an EMBL/GenBank/DDBJ whole genome shotgun (WGS) entry which is preliminary data.</text>
</comment>
<dbReference type="Proteomes" id="UP000789752">
    <property type="component" value="Unassembled WGS sequence"/>
</dbReference>
<dbReference type="RefSeq" id="WP_228982679.1">
    <property type="nucleotide sequence ID" value="NZ_CAJQYY010000033.1"/>
</dbReference>
<keyword evidence="1" id="KW-0812">Transmembrane</keyword>
<keyword evidence="3" id="KW-1185">Reference proteome</keyword>
<organism evidence="2 3">
    <name type="scientific">Paraburkholderia gardini</name>
    <dbReference type="NCBI Taxonomy" id="2823469"/>
    <lineage>
        <taxon>Bacteria</taxon>
        <taxon>Pseudomonadati</taxon>
        <taxon>Pseudomonadota</taxon>
        <taxon>Betaproteobacteria</taxon>
        <taxon>Burkholderiales</taxon>
        <taxon>Burkholderiaceae</taxon>
        <taxon>Paraburkholderia</taxon>
    </lineage>
</organism>
<feature type="transmembrane region" description="Helical" evidence="1">
    <location>
        <begin position="42"/>
        <end position="61"/>
    </location>
</feature>
<dbReference type="EMBL" id="CAJQYY010000033">
    <property type="protein sequence ID" value="CAG4919498.1"/>
    <property type="molecule type" value="Genomic_DNA"/>
</dbReference>
<keyword evidence="1" id="KW-0472">Membrane</keyword>
<keyword evidence="1" id="KW-1133">Transmembrane helix</keyword>
<evidence type="ECO:0000313" key="3">
    <source>
        <dbReference type="Proteomes" id="UP000789752"/>
    </source>
</evidence>
<name>A0ABN7QWK3_9BURK</name>
<feature type="transmembrane region" description="Helical" evidence="1">
    <location>
        <begin position="6"/>
        <end position="30"/>
    </location>
</feature>
<gene>
    <name evidence="2" type="ORF">R54767_04614</name>
</gene>
<evidence type="ECO:0008006" key="4">
    <source>
        <dbReference type="Google" id="ProtNLM"/>
    </source>
</evidence>
<protein>
    <recommendedName>
        <fullName evidence="4">DUF1453 domain-containing protein</fullName>
    </recommendedName>
</protein>
<reference evidence="2 3" key="1">
    <citation type="submission" date="2021-04" db="EMBL/GenBank/DDBJ databases">
        <authorList>
            <person name="Vanwijnsberghe S."/>
        </authorList>
    </citation>
    <scope>NUCLEOTIDE SEQUENCE [LARGE SCALE GENOMIC DNA]</scope>
    <source>
        <strain evidence="2 3">LMG 32171</strain>
    </source>
</reference>